<accession>A0A318JWL0</accession>
<dbReference type="AlphaFoldDB" id="A0A318JWL0"/>
<evidence type="ECO:0000313" key="1">
    <source>
        <dbReference type="EMBL" id="PXX60430.1"/>
    </source>
</evidence>
<sequence length="227" mass="24001">MIAARMVAVVASVFVGAGLLGGVRPAAAGPTACAAGNPLQPTAELFATDNTATITDPEDQRLRGRLEGFELAVDGIAVQHIGLPVGSTLVSGVFWSDERKQATYERSREFHLACVDAADLHRIADRVRARFQQESVLTFQRLAPSSPGVDAFTVTIAGVDVRRFRDGLVADPVARERLVGGSVTEANTLILVVDVADLELAQRFVAGLGGVWDAASVQYGDREFVGG</sequence>
<organism evidence="1 2">
    <name type="scientific">Nocardia tenerifensis</name>
    <dbReference type="NCBI Taxonomy" id="228006"/>
    <lineage>
        <taxon>Bacteria</taxon>
        <taxon>Bacillati</taxon>
        <taxon>Actinomycetota</taxon>
        <taxon>Actinomycetes</taxon>
        <taxon>Mycobacteriales</taxon>
        <taxon>Nocardiaceae</taxon>
        <taxon>Nocardia</taxon>
    </lineage>
</organism>
<comment type="caution">
    <text evidence="1">The sequence shown here is derived from an EMBL/GenBank/DDBJ whole genome shotgun (WGS) entry which is preliminary data.</text>
</comment>
<gene>
    <name evidence="1" type="ORF">DFR70_110272</name>
</gene>
<proteinExistence type="predicted"/>
<dbReference type="OrthoDB" id="4159887at2"/>
<dbReference type="RefSeq" id="WP_040733115.1">
    <property type="nucleotide sequence ID" value="NZ_QJKF01000010.1"/>
</dbReference>
<evidence type="ECO:0000313" key="2">
    <source>
        <dbReference type="Proteomes" id="UP000247569"/>
    </source>
</evidence>
<dbReference type="EMBL" id="QJKF01000010">
    <property type="protein sequence ID" value="PXX60430.1"/>
    <property type="molecule type" value="Genomic_DNA"/>
</dbReference>
<name>A0A318JWL0_9NOCA</name>
<reference evidence="1 2" key="1">
    <citation type="submission" date="2018-05" db="EMBL/GenBank/DDBJ databases">
        <title>Genomic Encyclopedia of Type Strains, Phase IV (KMG-IV): sequencing the most valuable type-strain genomes for metagenomic binning, comparative biology and taxonomic classification.</title>
        <authorList>
            <person name="Goeker M."/>
        </authorList>
    </citation>
    <scope>NUCLEOTIDE SEQUENCE [LARGE SCALE GENOMIC DNA]</scope>
    <source>
        <strain evidence="1 2">DSM 44704</strain>
    </source>
</reference>
<keyword evidence="2" id="KW-1185">Reference proteome</keyword>
<protein>
    <submittedName>
        <fullName evidence="1">Uncharacterized protein</fullName>
    </submittedName>
</protein>
<dbReference type="Proteomes" id="UP000247569">
    <property type="component" value="Unassembled WGS sequence"/>
</dbReference>